<evidence type="ECO:0000256" key="1">
    <source>
        <dbReference type="ARBA" id="ARBA00023015"/>
    </source>
</evidence>
<dbReference type="InterPro" id="IPR036388">
    <property type="entry name" value="WH-like_DNA-bd_sf"/>
</dbReference>
<dbReference type="GO" id="GO:0003677">
    <property type="term" value="F:DNA binding"/>
    <property type="evidence" value="ECO:0007669"/>
    <property type="project" value="UniProtKB-KW"/>
</dbReference>
<keyword evidence="7" id="KW-1185">Reference proteome</keyword>
<dbReference type="InterPro" id="IPR009057">
    <property type="entry name" value="Homeodomain-like_sf"/>
</dbReference>
<dbReference type="GO" id="GO:1901135">
    <property type="term" value="P:carbohydrate derivative metabolic process"/>
    <property type="evidence" value="ECO:0007669"/>
    <property type="project" value="InterPro"/>
</dbReference>
<dbReference type="EMBL" id="JPIN01000013">
    <property type="protein sequence ID" value="KFZ27901.1"/>
    <property type="molecule type" value="Genomic_DNA"/>
</dbReference>
<name>A0A094J5S2_9GAMM</name>
<dbReference type="Gene3D" id="3.40.50.10490">
    <property type="entry name" value="Glucose-6-phosphate isomerase like protein, domain 1"/>
    <property type="match status" value="1"/>
</dbReference>
<gene>
    <name evidence="6" type="ORF">IDAT_11535</name>
</gene>
<protein>
    <submittedName>
        <fullName evidence="6">RpiR family transcriptional regulator</fullName>
    </submittedName>
</protein>
<reference evidence="6 7" key="1">
    <citation type="submission" date="2014-06" db="EMBL/GenBank/DDBJ databases">
        <title>Draft genome sequence of Idiomarina sp. MCCC 1A10513.</title>
        <authorList>
            <person name="Du J."/>
            <person name="Lai Q."/>
            <person name="Shao Z."/>
        </authorList>
    </citation>
    <scope>NUCLEOTIDE SEQUENCE [LARGE SCALE GENOMIC DNA]</scope>
    <source>
        <strain evidence="6 7">MCCC 1A10513</strain>
    </source>
</reference>
<dbReference type="Gene3D" id="1.10.10.10">
    <property type="entry name" value="Winged helix-like DNA-binding domain superfamily/Winged helix DNA-binding domain"/>
    <property type="match status" value="1"/>
</dbReference>
<feature type="domain" description="SIS" evidence="5">
    <location>
        <begin position="124"/>
        <end position="264"/>
    </location>
</feature>
<proteinExistence type="predicted"/>
<evidence type="ECO:0000256" key="2">
    <source>
        <dbReference type="ARBA" id="ARBA00023125"/>
    </source>
</evidence>
<dbReference type="PROSITE" id="PS51464">
    <property type="entry name" value="SIS"/>
    <property type="match status" value="1"/>
</dbReference>
<keyword evidence="2" id="KW-0238">DNA-binding</keyword>
<keyword evidence="3" id="KW-0804">Transcription</keyword>
<dbReference type="GO" id="GO:0003700">
    <property type="term" value="F:DNA-binding transcription factor activity"/>
    <property type="evidence" value="ECO:0007669"/>
    <property type="project" value="InterPro"/>
</dbReference>
<dbReference type="GO" id="GO:0097367">
    <property type="term" value="F:carbohydrate derivative binding"/>
    <property type="evidence" value="ECO:0007669"/>
    <property type="project" value="InterPro"/>
</dbReference>
<comment type="caution">
    <text evidence="6">The sequence shown here is derived from an EMBL/GenBank/DDBJ whole genome shotgun (WGS) entry which is preliminary data.</text>
</comment>
<dbReference type="OrthoDB" id="3684496at2"/>
<dbReference type="InterPro" id="IPR046348">
    <property type="entry name" value="SIS_dom_sf"/>
</dbReference>
<dbReference type="InterPro" id="IPR035472">
    <property type="entry name" value="RpiR-like_SIS"/>
</dbReference>
<dbReference type="PROSITE" id="PS51071">
    <property type="entry name" value="HTH_RPIR"/>
    <property type="match status" value="1"/>
</dbReference>
<dbReference type="Proteomes" id="UP000053718">
    <property type="component" value="Unassembled WGS sequence"/>
</dbReference>
<dbReference type="RefSeq" id="WP_034733772.1">
    <property type="nucleotide sequence ID" value="NZ_JPIN01000013.1"/>
</dbReference>
<accession>A0A094J5S2</accession>
<dbReference type="eggNOG" id="COG1737">
    <property type="taxonomic scope" value="Bacteria"/>
</dbReference>
<dbReference type="PANTHER" id="PTHR30514:SF17">
    <property type="entry name" value="HTH-TYPE TRANSCRIPTIONAL REGULATOR MURR"/>
    <property type="match status" value="1"/>
</dbReference>
<dbReference type="STRING" id="1517416.IDAT_11535"/>
<keyword evidence="1" id="KW-0805">Transcription regulation</keyword>
<dbReference type="AlphaFoldDB" id="A0A094J5S2"/>
<evidence type="ECO:0000256" key="3">
    <source>
        <dbReference type="ARBA" id="ARBA00023163"/>
    </source>
</evidence>
<evidence type="ECO:0000259" key="4">
    <source>
        <dbReference type="PROSITE" id="PS51071"/>
    </source>
</evidence>
<dbReference type="SUPFAM" id="SSF53697">
    <property type="entry name" value="SIS domain"/>
    <property type="match status" value="1"/>
</dbReference>
<sequence length="282" mass="30346">MSAFAKIKAIQNTLSASEAKLAAFTLSSPTAMRELSSSQLAKTVGVSQSSVVKFAQKLGYKGYPAFKLSVVDAINKKAQNNSRLHGEITVDDEFNDMADKLLAGKINVLTETRNLNEKEAFTAAVNKVLGAKRILISGVGGSAIVCRDLCYKLQKLGLQAVNDTDSHVQLALAATLDAHDVVIAISESGSTLEVARVVKEAQRHQSSVISITRYGKTPINQLADIKLYSVAESESTRLSSIHARTAQNLVIDLLFIALIQASENGRGILARTNKAFQRMRAS</sequence>
<dbReference type="InterPro" id="IPR047640">
    <property type="entry name" value="RpiR-like"/>
</dbReference>
<evidence type="ECO:0000313" key="6">
    <source>
        <dbReference type="EMBL" id="KFZ27901.1"/>
    </source>
</evidence>
<evidence type="ECO:0000259" key="5">
    <source>
        <dbReference type="PROSITE" id="PS51464"/>
    </source>
</evidence>
<feature type="domain" description="HTH rpiR-type" evidence="4">
    <location>
        <begin position="1"/>
        <end position="77"/>
    </location>
</feature>
<dbReference type="InterPro" id="IPR001347">
    <property type="entry name" value="SIS_dom"/>
</dbReference>
<organism evidence="6 7">
    <name type="scientific">Pseudidiomarina atlantica</name>
    <dbReference type="NCBI Taxonomy" id="1517416"/>
    <lineage>
        <taxon>Bacteria</taxon>
        <taxon>Pseudomonadati</taxon>
        <taxon>Pseudomonadota</taxon>
        <taxon>Gammaproteobacteria</taxon>
        <taxon>Alteromonadales</taxon>
        <taxon>Idiomarinaceae</taxon>
        <taxon>Pseudidiomarina</taxon>
    </lineage>
</organism>
<evidence type="ECO:0000313" key="7">
    <source>
        <dbReference type="Proteomes" id="UP000053718"/>
    </source>
</evidence>
<dbReference type="Pfam" id="PF01380">
    <property type="entry name" value="SIS"/>
    <property type="match status" value="1"/>
</dbReference>
<dbReference type="CDD" id="cd05013">
    <property type="entry name" value="SIS_RpiR"/>
    <property type="match status" value="1"/>
</dbReference>
<dbReference type="PANTHER" id="PTHR30514">
    <property type="entry name" value="GLUCOKINASE"/>
    <property type="match status" value="1"/>
</dbReference>
<dbReference type="SUPFAM" id="SSF46689">
    <property type="entry name" value="Homeodomain-like"/>
    <property type="match status" value="1"/>
</dbReference>
<dbReference type="InterPro" id="IPR000281">
    <property type="entry name" value="HTH_RpiR"/>
</dbReference>
<dbReference type="Pfam" id="PF01418">
    <property type="entry name" value="HTH_6"/>
    <property type="match status" value="1"/>
</dbReference>